<reference evidence="1" key="2">
    <citation type="journal article" date="2015" name="Fish Shellfish Immunol.">
        <title>Early steps in the European eel (Anguilla anguilla)-Vibrio vulnificus interaction in the gills: Role of the RtxA13 toxin.</title>
        <authorList>
            <person name="Callol A."/>
            <person name="Pajuelo D."/>
            <person name="Ebbesson L."/>
            <person name="Teles M."/>
            <person name="MacKenzie S."/>
            <person name="Amaro C."/>
        </authorList>
    </citation>
    <scope>NUCLEOTIDE SEQUENCE</scope>
</reference>
<evidence type="ECO:0000313" key="1">
    <source>
        <dbReference type="EMBL" id="JAH97334.1"/>
    </source>
</evidence>
<reference evidence="1" key="1">
    <citation type="submission" date="2014-11" db="EMBL/GenBank/DDBJ databases">
        <authorList>
            <person name="Amaro Gonzalez C."/>
        </authorList>
    </citation>
    <scope>NUCLEOTIDE SEQUENCE</scope>
</reference>
<dbReference type="AlphaFoldDB" id="A0A0E9X433"/>
<proteinExistence type="predicted"/>
<name>A0A0E9X433_ANGAN</name>
<organism evidence="1">
    <name type="scientific">Anguilla anguilla</name>
    <name type="common">European freshwater eel</name>
    <name type="synonym">Muraena anguilla</name>
    <dbReference type="NCBI Taxonomy" id="7936"/>
    <lineage>
        <taxon>Eukaryota</taxon>
        <taxon>Metazoa</taxon>
        <taxon>Chordata</taxon>
        <taxon>Craniata</taxon>
        <taxon>Vertebrata</taxon>
        <taxon>Euteleostomi</taxon>
        <taxon>Actinopterygii</taxon>
        <taxon>Neopterygii</taxon>
        <taxon>Teleostei</taxon>
        <taxon>Anguilliformes</taxon>
        <taxon>Anguillidae</taxon>
        <taxon>Anguilla</taxon>
    </lineage>
</organism>
<dbReference type="EMBL" id="GBXM01011243">
    <property type="protein sequence ID" value="JAH97334.1"/>
    <property type="molecule type" value="Transcribed_RNA"/>
</dbReference>
<protein>
    <submittedName>
        <fullName evidence="1">Uncharacterized protein</fullName>
    </submittedName>
</protein>
<accession>A0A0E9X433</accession>
<sequence length="77" mass="8908">MNVPKLSTFTQTYRCNVSMLFCEVRHIAFQFNLIKKGVCFLGVEGWRQLMACLMYKQGELTPPKQTFASFSGIFVFQ</sequence>